<evidence type="ECO:0000256" key="1">
    <source>
        <dbReference type="ARBA" id="ARBA00004610"/>
    </source>
</evidence>
<dbReference type="Pfam" id="PF00876">
    <property type="entry name" value="Innexin"/>
    <property type="match status" value="1"/>
</dbReference>
<dbReference type="PANTHER" id="PTHR11893">
    <property type="entry name" value="INNEXIN"/>
    <property type="match status" value="1"/>
</dbReference>
<dbReference type="GO" id="GO:0005921">
    <property type="term" value="C:gap junction"/>
    <property type="evidence" value="ECO:0007669"/>
    <property type="project" value="UniProtKB-SubCell"/>
</dbReference>
<dbReference type="GO" id="GO:0005886">
    <property type="term" value="C:plasma membrane"/>
    <property type="evidence" value="ECO:0007669"/>
    <property type="project" value="UniProtKB-SubCell"/>
</dbReference>
<evidence type="ECO:0000256" key="9">
    <source>
        <dbReference type="ARBA" id="ARBA00023065"/>
    </source>
</evidence>
<comment type="subcellular location">
    <subcellularLocation>
        <location evidence="1">Cell junction</location>
        <location evidence="1">Gap junction</location>
    </subcellularLocation>
    <subcellularLocation>
        <location evidence="2 12">Cell membrane</location>
        <topology evidence="2 12">Multi-pass membrane protein</topology>
    </subcellularLocation>
</comment>
<organism evidence="14 15">
    <name type="scientific">Caerostris darwini</name>
    <dbReference type="NCBI Taxonomy" id="1538125"/>
    <lineage>
        <taxon>Eukaryota</taxon>
        <taxon>Metazoa</taxon>
        <taxon>Ecdysozoa</taxon>
        <taxon>Arthropoda</taxon>
        <taxon>Chelicerata</taxon>
        <taxon>Arachnida</taxon>
        <taxon>Araneae</taxon>
        <taxon>Araneomorphae</taxon>
        <taxon>Entelegynae</taxon>
        <taxon>Araneoidea</taxon>
        <taxon>Araneidae</taxon>
        <taxon>Caerostris</taxon>
    </lineage>
</organism>
<reference evidence="14 15" key="1">
    <citation type="submission" date="2021-06" db="EMBL/GenBank/DDBJ databases">
        <title>Caerostris darwini draft genome.</title>
        <authorList>
            <person name="Kono N."/>
            <person name="Arakawa K."/>
        </authorList>
    </citation>
    <scope>NUCLEOTIDE SEQUENCE [LARGE SCALE GENOMIC DNA]</scope>
</reference>
<evidence type="ECO:0000256" key="10">
    <source>
        <dbReference type="ARBA" id="ARBA00023136"/>
    </source>
</evidence>
<evidence type="ECO:0000313" key="14">
    <source>
        <dbReference type="EMBL" id="GIY83300.1"/>
    </source>
</evidence>
<keyword evidence="5 12" id="KW-0812">Transmembrane</keyword>
<dbReference type="AlphaFoldDB" id="A0AAV4WMV9"/>
<keyword evidence="4" id="KW-1003">Cell membrane</keyword>
<dbReference type="GO" id="GO:0005243">
    <property type="term" value="F:gap junction channel activity"/>
    <property type="evidence" value="ECO:0007669"/>
    <property type="project" value="TreeGrafter"/>
</dbReference>
<dbReference type="EMBL" id="BPLQ01014800">
    <property type="protein sequence ID" value="GIY83300.1"/>
    <property type="molecule type" value="Genomic_DNA"/>
</dbReference>
<keyword evidence="11 12" id="KW-0407">Ion channel</keyword>
<evidence type="ECO:0000313" key="15">
    <source>
        <dbReference type="Proteomes" id="UP001054837"/>
    </source>
</evidence>
<keyword evidence="6" id="KW-0303">Gap junction</keyword>
<evidence type="ECO:0000256" key="13">
    <source>
        <dbReference type="SAM" id="SignalP"/>
    </source>
</evidence>
<keyword evidence="9 12" id="KW-0406">Ion transport</keyword>
<keyword evidence="8 12" id="KW-1133">Transmembrane helix</keyword>
<comment type="similarity">
    <text evidence="12">Belongs to the pannexin family.</text>
</comment>
<evidence type="ECO:0000256" key="2">
    <source>
        <dbReference type="ARBA" id="ARBA00004651"/>
    </source>
</evidence>
<protein>
    <recommendedName>
        <fullName evidence="12">Innexin</fullName>
    </recommendedName>
</protein>
<keyword evidence="10 12" id="KW-0472">Membrane</keyword>
<gene>
    <name evidence="14" type="primary">inx-11</name>
    <name evidence="12" type="synonym">inx</name>
    <name evidence="14" type="ORF">CDAR_445761</name>
</gene>
<evidence type="ECO:0000256" key="8">
    <source>
        <dbReference type="ARBA" id="ARBA00022989"/>
    </source>
</evidence>
<dbReference type="PROSITE" id="PS51013">
    <property type="entry name" value="PANNEXIN"/>
    <property type="match status" value="1"/>
</dbReference>
<feature type="signal peptide" evidence="13">
    <location>
        <begin position="1"/>
        <end position="19"/>
    </location>
</feature>
<evidence type="ECO:0000256" key="5">
    <source>
        <dbReference type="ARBA" id="ARBA00022692"/>
    </source>
</evidence>
<feature type="chain" id="PRO_5043988635" description="Innexin" evidence="13">
    <location>
        <begin position="20"/>
        <end position="223"/>
    </location>
</feature>
<sequence>MMNLYFWYLYNIFFLRLAADGDWWNSPRFPLQTLCQVRAAIQGGLRTYICRCVLPINVFNEKIFSVVWFFLAFILPLNTVSLAIWIWRIFPCNRLAFVRLTLWRTRLFNLSEISRASKKVETNYLGWDGVFVLRLIEHNHGSNLATVILGKLWEFYSNQMKAQEEGAVDLELGRPGDMGSVTSVAPSTSWHSCHAGACHLGHFTQQQKRSAAPPHNGYWSKCS</sequence>
<dbReference type="InterPro" id="IPR000990">
    <property type="entry name" value="Innexin"/>
</dbReference>
<evidence type="ECO:0000256" key="4">
    <source>
        <dbReference type="ARBA" id="ARBA00022475"/>
    </source>
</evidence>
<feature type="transmembrane region" description="Helical" evidence="12">
    <location>
        <begin position="63"/>
        <end position="87"/>
    </location>
</feature>
<dbReference type="PANTHER" id="PTHR11893:SF36">
    <property type="entry name" value="INNEXIN-5"/>
    <property type="match status" value="1"/>
</dbReference>
<keyword evidence="15" id="KW-1185">Reference proteome</keyword>
<evidence type="ECO:0000256" key="6">
    <source>
        <dbReference type="ARBA" id="ARBA00022868"/>
    </source>
</evidence>
<dbReference type="Proteomes" id="UP001054837">
    <property type="component" value="Unassembled WGS sequence"/>
</dbReference>
<keyword evidence="7" id="KW-0965">Cell junction</keyword>
<evidence type="ECO:0000256" key="12">
    <source>
        <dbReference type="RuleBase" id="RU010713"/>
    </source>
</evidence>
<name>A0AAV4WMV9_9ARAC</name>
<comment type="caution">
    <text evidence="14">The sequence shown here is derived from an EMBL/GenBank/DDBJ whole genome shotgun (WGS) entry which is preliminary data.</text>
</comment>
<keyword evidence="3 12" id="KW-0813">Transport</keyword>
<evidence type="ECO:0000256" key="7">
    <source>
        <dbReference type="ARBA" id="ARBA00022949"/>
    </source>
</evidence>
<dbReference type="GO" id="GO:0034220">
    <property type="term" value="P:monoatomic ion transmembrane transport"/>
    <property type="evidence" value="ECO:0007669"/>
    <property type="project" value="UniProtKB-KW"/>
</dbReference>
<comment type="caution">
    <text evidence="12">Lacks conserved residue(s) required for the propagation of feature annotation.</text>
</comment>
<evidence type="ECO:0000256" key="3">
    <source>
        <dbReference type="ARBA" id="ARBA00022448"/>
    </source>
</evidence>
<evidence type="ECO:0000256" key="11">
    <source>
        <dbReference type="ARBA" id="ARBA00023303"/>
    </source>
</evidence>
<accession>A0AAV4WMV9</accession>
<keyword evidence="13" id="KW-0732">Signal</keyword>
<proteinExistence type="inferred from homology"/>
<comment type="function">
    <text evidence="12">Structural component of the gap junctions.</text>
</comment>